<feature type="region of interest" description="Disordered" evidence="7">
    <location>
        <begin position="109"/>
        <end position="324"/>
    </location>
</feature>
<dbReference type="OMA" id="WIFEDYL"/>
<gene>
    <name evidence="9" type="primary">LOC110984867</name>
</gene>
<feature type="compositionally biased region" description="Basic and acidic residues" evidence="7">
    <location>
        <begin position="215"/>
        <end position="229"/>
    </location>
</feature>
<dbReference type="Proteomes" id="UP000694845">
    <property type="component" value="Unplaced"/>
</dbReference>
<evidence type="ECO:0000256" key="4">
    <source>
        <dbReference type="ARBA" id="ARBA00022473"/>
    </source>
</evidence>
<evidence type="ECO:0000256" key="7">
    <source>
        <dbReference type="SAM" id="MobiDB-lite"/>
    </source>
</evidence>
<evidence type="ECO:0000256" key="6">
    <source>
        <dbReference type="ARBA" id="ARBA00023242"/>
    </source>
</evidence>
<comment type="similarity">
    <text evidence="2">Belongs to the CUSTOS family.</text>
</comment>
<organism evidence="8 9">
    <name type="scientific">Acanthaster planci</name>
    <name type="common">Crown-of-thorns starfish</name>
    <dbReference type="NCBI Taxonomy" id="133434"/>
    <lineage>
        <taxon>Eukaryota</taxon>
        <taxon>Metazoa</taxon>
        <taxon>Echinodermata</taxon>
        <taxon>Eleutherozoa</taxon>
        <taxon>Asterozoa</taxon>
        <taxon>Asteroidea</taxon>
        <taxon>Valvatacea</taxon>
        <taxon>Valvatida</taxon>
        <taxon>Acanthasteridae</taxon>
        <taxon>Acanthaster</taxon>
    </lineage>
</organism>
<keyword evidence="8" id="KW-1185">Reference proteome</keyword>
<dbReference type="GO" id="GO:0005635">
    <property type="term" value="C:nuclear envelope"/>
    <property type="evidence" value="ECO:0007669"/>
    <property type="project" value="UniProtKB-SubCell"/>
</dbReference>
<dbReference type="InterPro" id="IPR026694">
    <property type="entry name" value="CUSTOS"/>
</dbReference>
<feature type="compositionally biased region" description="Polar residues" evidence="7">
    <location>
        <begin position="279"/>
        <end position="289"/>
    </location>
</feature>
<comment type="subcellular location">
    <subcellularLocation>
        <location evidence="1">Nucleus envelope</location>
    </subcellularLocation>
</comment>
<accession>A0A8B7Z8K3</accession>
<feature type="compositionally biased region" description="Polar residues" evidence="7">
    <location>
        <begin position="161"/>
        <end position="198"/>
    </location>
</feature>
<protein>
    <recommendedName>
        <fullName evidence="3">Protein CUSTOS</fullName>
    </recommendedName>
</protein>
<sequence>MTESSSSSDEEEKAKLKSAAWPCFSHRTILKGRNLDTELKPKKKSLRILEDFKDQGDYRNVDATAEQKAFIAKKLTSWLDSSISVVDGQTSQSLTSVAMVDDSDTLLDSDDFQLFSTSEPGPPVEAAQPERRKQRPLQSSSDSDSDGERAKLSSAAVSYDQILQSSQLPAPQDQQVTSNLSPTNNHSTLTSAKSSMSIPRNPPCDVESKKRKRLRESDGEKSEVQDRCRGDKKKKKKRKKRTTVGDGKNLETLNKSHLPEGNKTCQTGAQSFVKEQPKDSMSGNGLPSDQSEEKRKRKKKKKKLGDGPKAHQTLHTSHSEMSSR</sequence>
<keyword evidence="4" id="KW-0217">Developmental protein</keyword>
<evidence type="ECO:0000313" key="8">
    <source>
        <dbReference type="Proteomes" id="UP000694845"/>
    </source>
</evidence>
<feature type="compositionally biased region" description="Basic residues" evidence="7">
    <location>
        <begin position="230"/>
        <end position="242"/>
    </location>
</feature>
<evidence type="ECO:0000256" key="1">
    <source>
        <dbReference type="ARBA" id="ARBA00004259"/>
    </source>
</evidence>
<proteinExistence type="inferred from homology"/>
<name>A0A8B7Z8K3_ACAPL</name>
<dbReference type="GO" id="GO:0016055">
    <property type="term" value="P:Wnt signaling pathway"/>
    <property type="evidence" value="ECO:0007669"/>
    <property type="project" value="UniProtKB-KW"/>
</dbReference>
<dbReference type="RefSeq" id="XP_022101140.1">
    <property type="nucleotide sequence ID" value="XM_022245448.1"/>
</dbReference>
<dbReference type="AlphaFoldDB" id="A0A8B7Z8K3"/>
<dbReference type="GeneID" id="110984867"/>
<dbReference type="PANTHER" id="PTHR14482:SF0">
    <property type="entry name" value="PROTEIN CUSTOS"/>
    <property type="match status" value="1"/>
</dbReference>
<evidence type="ECO:0000256" key="3">
    <source>
        <dbReference type="ARBA" id="ARBA00013465"/>
    </source>
</evidence>
<evidence type="ECO:0000256" key="5">
    <source>
        <dbReference type="ARBA" id="ARBA00022687"/>
    </source>
</evidence>
<reference evidence="9" key="1">
    <citation type="submission" date="2025-08" db="UniProtKB">
        <authorList>
            <consortium name="RefSeq"/>
        </authorList>
    </citation>
    <scope>IDENTIFICATION</scope>
</reference>
<dbReference type="Pfam" id="PF23999">
    <property type="entry name" value="CUSTOS"/>
    <property type="match status" value="1"/>
</dbReference>
<keyword evidence="5" id="KW-0879">Wnt signaling pathway</keyword>
<dbReference type="PANTHER" id="PTHR14482">
    <property type="entry name" value="CHROMOSOME 12 ORF 43 HOMOLOG"/>
    <property type="match status" value="1"/>
</dbReference>
<evidence type="ECO:0000256" key="2">
    <source>
        <dbReference type="ARBA" id="ARBA00008632"/>
    </source>
</evidence>
<dbReference type="KEGG" id="aplc:110984867"/>
<evidence type="ECO:0000313" key="9">
    <source>
        <dbReference type="RefSeq" id="XP_022101140.1"/>
    </source>
</evidence>
<keyword evidence="6" id="KW-0539">Nucleus</keyword>
<dbReference type="OrthoDB" id="10604660at2759"/>